<dbReference type="SUPFAM" id="SSF52317">
    <property type="entry name" value="Class I glutamine amidotransferase-like"/>
    <property type="match status" value="2"/>
</dbReference>
<evidence type="ECO:0000256" key="2">
    <source>
        <dbReference type="ARBA" id="ARBA00022737"/>
    </source>
</evidence>
<comment type="similarity">
    <text evidence="1">Belongs to the peptidase C56 family.</text>
</comment>
<dbReference type="CDD" id="cd03135">
    <property type="entry name" value="GATase1_DJ-1"/>
    <property type="match status" value="2"/>
</dbReference>
<reference evidence="6" key="2">
    <citation type="submission" date="2018-05" db="EMBL/GenBank/DDBJ databases">
        <title>OmerRS3 (Oryza meridionalis Reference Sequence Version 3).</title>
        <authorList>
            <person name="Zhang J."/>
            <person name="Kudrna D."/>
            <person name="Lee S."/>
            <person name="Talag J."/>
            <person name="Welchert J."/>
            <person name="Wing R.A."/>
        </authorList>
    </citation>
    <scope>NUCLEOTIDE SEQUENCE [LARGE SCALE GENOMIC DNA]</scope>
    <source>
        <strain evidence="6">cv. OR44</strain>
    </source>
</reference>
<evidence type="ECO:0000256" key="1">
    <source>
        <dbReference type="ARBA" id="ARBA00008542"/>
    </source>
</evidence>
<dbReference type="GO" id="GO:0005737">
    <property type="term" value="C:cytoplasm"/>
    <property type="evidence" value="ECO:0007669"/>
    <property type="project" value="UniProtKB-ARBA"/>
</dbReference>
<dbReference type="NCBIfam" id="TIGR01383">
    <property type="entry name" value="not_thiJ"/>
    <property type="match status" value="2"/>
</dbReference>
<dbReference type="InterPro" id="IPR002818">
    <property type="entry name" value="DJ-1/PfpI"/>
</dbReference>
<evidence type="ECO:0000259" key="5">
    <source>
        <dbReference type="Pfam" id="PF01965"/>
    </source>
</evidence>
<dbReference type="GO" id="GO:1903189">
    <property type="term" value="P:glyoxal metabolic process"/>
    <property type="evidence" value="ECO:0007669"/>
    <property type="project" value="TreeGrafter"/>
</dbReference>
<dbReference type="AlphaFoldDB" id="A0A0E0E2J3"/>
<feature type="domain" description="DJ-1/PfpI" evidence="5">
    <location>
        <begin position="154"/>
        <end position="318"/>
    </location>
</feature>
<keyword evidence="4" id="KW-0732">Signal</keyword>
<keyword evidence="2" id="KW-0677">Repeat</keyword>
<feature type="compositionally biased region" description="Low complexity" evidence="3">
    <location>
        <begin position="49"/>
        <end position="60"/>
    </location>
</feature>
<evidence type="ECO:0000313" key="6">
    <source>
        <dbReference type="EnsemblPlants" id="OMERI06G18030.1"/>
    </source>
</evidence>
<dbReference type="Pfam" id="PF01965">
    <property type="entry name" value="DJ-1_PfpI"/>
    <property type="match status" value="2"/>
</dbReference>
<feature type="chain" id="PRO_5002357538" description="DJ-1/PfpI domain-containing protein" evidence="4">
    <location>
        <begin position="41"/>
        <end position="539"/>
    </location>
</feature>
<dbReference type="InterPro" id="IPR050325">
    <property type="entry name" value="Prot/Nucl_acid_deglycase"/>
</dbReference>
<organism evidence="6">
    <name type="scientific">Oryza meridionalis</name>
    <dbReference type="NCBI Taxonomy" id="40149"/>
    <lineage>
        <taxon>Eukaryota</taxon>
        <taxon>Viridiplantae</taxon>
        <taxon>Streptophyta</taxon>
        <taxon>Embryophyta</taxon>
        <taxon>Tracheophyta</taxon>
        <taxon>Spermatophyta</taxon>
        <taxon>Magnoliopsida</taxon>
        <taxon>Liliopsida</taxon>
        <taxon>Poales</taxon>
        <taxon>Poaceae</taxon>
        <taxon>BOP clade</taxon>
        <taxon>Oryzoideae</taxon>
        <taxon>Oryzeae</taxon>
        <taxon>Oryzinae</taxon>
        <taxon>Oryza</taxon>
    </lineage>
</organism>
<keyword evidence="7" id="KW-1185">Reference proteome</keyword>
<name>A0A0E0E2J3_9ORYZ</name>
<dbReference type="FunFam" id="3.40.50.880:FF:000015">
    <property type="entry name" value="Protein DJ-1 homolog C"/>
    <property type="match status" value="2"/>
</dbReference>
<reference evidence="6" key="1">
    <citation type="submission" date="2015-04" db="UniProtKB">
        <authorList>
            <consortium name="EnsemblPlants"/>
        </authorList>
    </citation>
    <scope>IDENTIFICATION</scope>
</reference>
<sequence length="539" mass="57087">MRGLRSFRGPSSPRALARVWWSSFLYALLFFSGVPTDSSAATARGWEENSNGPGPSSISSHEGPPGPARAHSSINESRFLRDDDDNCGSGSWGGSRSAEKNGHAATRCLHSSSSPPLPLPSQNPTSLSSSPPPPPNPNPRARLLLLLLRLRHGVLVPIASGTEPMEAVITVDVLRRAGADVAVASVDPGSAQVGGAWGVKLAADALLADLADAEFDLISLPGGMPGSSNLRDCKLLENMVKRHAGKGKLYAAICAAPAVALGSWGLLNGLKATCYPSFMDKLPSEVNAVESRVQIDGNCVTSRGPGTAMEYSVVLVEQLYGKEKADEVAGPMVMRPHHGVEFSMKELNSTSWNVGETPQILVPIANGTEEMEATMIIDILRRAKANVVVASLEETLEIVASRKVKMVADVLLDDALKQQYDLILLPGGLGGAQAYAKSDKLIGLIKKQAEANKLYGAICASPAIALEPHGLLKGKKATSFPGMWNKLSDQSECKNRVVVDGNLITSQGPGTSMEFSLAIVEKLFGRDRAVELAKTMVVM</sequence>
<dbReference type="InterPro" id="IPR029062">
    <property type="entry name" value="Class_I_gatase-like"/>
</dbReference>
<dbReference type="Gene3D" id="3.40.50.880">
    <property type="match status" value="2"/>
</dbReference>
<evidence type="ECO:0000313" key="7">
    <source>
        <dbReference type="Proteomes" id="UP000008021"/>
    </source>
</evidence>
<feature type="domain" description="DJ-1/PfpI" evidence="5">
    <location>
        <begin position="359"/>
        <end position="521"/>
    </location>
</feature>
<dbReference type="EnsemblPlants" id="OMERI06G18030.1">
    <property type="protein sequence ID" value="OMERI06G18030.1"/>
    <property type="gene ID" value="OMERI06G18030"/>
</dbReference>
<protein>
    <recommendedName>
        <fullName evidence="5">DJ-1/PfpI domain-containing protein</fullName>
    </recommendedName>
</protein>
<dbReference type="InterPro" id="IPR006287">
    <property type="entry name" value="DJ-1"/>
</dbReference>
<proteinExistence type="inferred from homology"/>
<dbReference type="Proteomes" id="UP000008021">
    <property type="component" value="Chromosome 6"/>
</dbReference>
<dbReference type="Gramene" id="OMERI06G18030.1">
    <property type="protein sequence ID" value="OMERI06G18030.1"/>
    <property type="gene ID" value="OMERI06G18030"/>
</dbReference>
<dbReference type="STRING" id="40149.A0A0E0E2J3"/>
<accession>A0A0E0E2J3</accession>
<dbReference type="PANTHER" id="PTHR48094:SF12">
    <property type="entry name" value="PARKINSON DISEASE PROTEIN 7 HOMOLOG"/>
    <property type="match status" value="1"/>
</dbReference>
<evidence type="ECO:0000256" key="4">
    <source>
        <dbReference type="SAM" id="SignalP"/>
    </source>
</evidence>
<evidence type="ECO:0000256" key="3">
    <source>
        <dbReference type="SAM" id="MobiDB-lite"/>
    </source>
</evidence>
<dbReference type="PANTHER" id="PTHR48094">
    <property type="entry name" value="PROTEIN/NUCLEIC ACID DEGLYCASE DJ-1-RELATED"/>
    <property type="match status" value="1"/>
</dbReference>
<feature type="signal peptide" evidence="4">
    <location>
        <begin position="1"/>
        <end position="40"/>
    </location>
</feature>
<feature type="region of interest" description="Disordered" evidence="3">
    <location>
        <begin position="39"/>
        <end position="140"/>
    </location>
</feature>